<proteinExistence type="predicted"/>
<protein>
    <submittedName>
        <fullName evidence="3">Uncharacterized protein</fullName>
    </submittedName>
</protein>
<dbReference type="AlphaFoldDB" id="A0AAE1YZ15"/>
<comment type="caution">
    <text evidence="3">The sequence shown here is derived from an EMBL/GenBank/DDBJ whole genome shotgun (WGS) entry which is preliminary data.</text>
</comment>
<feature type="compositionally biased region" description="Polar residues" evidence="2">
    <location>
        <begin position="1"/>
        <end position="15"/>
    </location>
</feature>
<organism evidence="3 4">
    <name type="scientific">Sesamum alatum</name>
    <dbReference type="NCBI Taxonomy" id="300844"/>
    <lineage>
        <taxon>Eukaryota</taxon>
        <taxon>Viridiplantae</taxon>
        <taxon>Streptophyta</taxon>
        <taxon>Embryophyta</taxon>
        <taxon>Tracheophyta</taxon>
        <taxon>Spermatophyta</taxon>
        <taxon>Magnoliopsida</taxon>
        <taxon>eudicotyledons</taxon>
        <taxon>Gunneridae</taxon>
        <taxon>Pentapetalae</taxon>
        <taxon>asterids</taxon>
        <taxon>lamiids</taxon>
        <taxon>Lamiales</taxon>
        <taxon>Pedaliaceae</taxon>
        <taxon>Sesamum</taxon>
    </lineage>
</organism>
<evidence type="ECO:0000256" key="2">
    <source>
        <dbReference type="SAM" id="MobiDB-lite"/>
    </source>
</evidence>
<evidence type="ECO:0000313" key="3">
    <source>
        <dbReference type="EMBL" id="KAK4438924.1"/>
    </source>
</evidence>
<dbReference type="Proteomes" id="UP001293254">
    <property type="component" value="Unassembled WGS sequence"/>
</dbReference>
<dbReference type="EMBL" id="JACGWO010000001">
    <property type="protein sequence ID" value="KAK4438924.1"/>
    <property type="molecule type" value="Genomic_DNA"/>
</dbReference>
<keyword evidence="1" id="KW-0175">Coiled coil</keyword>
<gene>
    <name evidence="3" type="ORF">Salat_0227000</name>
</gene>
<evidence type="ECO:0000256" key="1">
    <source>
        <dbReference type="SAM" id="Coils"/>
    </source>
</evidence>
<name>A0AAE1YZ15_9LAMI</name>
<sequence length="347" mass="37733">MTLSRSLFSLGNPTSDGDGVAASTDEDDPASAAEVGRVQTSFKIDAFTHLAERVAGDTQSVQTLERLKARWATRYGTGATGSISAQVGSLATASASGEQSVTCGSSSSPRVLHGVTYNLPPIRALLQPDPAPVRAPSSPVIDRVDQCLPLTPPREPSPVPPLESQPRESIFIGSVPLNTESKPVANFITEGLKRLKSVFIAQKRRKGDLAANSRQAAEFLRQIQELEHDMIRQREKLNWLKEGDQSTMFFFQKLAAQRARWKITQLIAMPTYSSDRKRSRMSLFASSLICWAARELILQESWSSFGCSSRVLSPNSNSDSGRGMALAELSGSCNTWAIGFLSPRDCS</sequence>
<reference evidence="3" key="1">
    <citation type="submission" date="2020-06" db="EMBL/GenBank/DDBJ databases">
        <authorList>
            <person name="Li T."/>
            <person name="Hu X."/>
            <person name="Zhang T."/>
            <person name="Song X."/>
            <person name="Zhang H."/>
            <person name="Dai N."/>
            <person name="Sheng W."/>
            <person name="Hou X."/>
            <person name="Wei L."/>
        </authorList>
    </citation>
    <scope>NUCLEOTIDE SEQUENCE</scope>
    <source>
        <strain evidence="3">3651</strain>
        <tissue evidence="3">Leaf</tissue>
    </source>
</reference>
<feature type="coiled-coil region" evidence="1">
    <location>
        <begin position="209"/>
        <end position="236"/>
    </location>
</feature>
<accession>A0AAE1YZ15</accession>
<keyword evidence="4" id="KW-1185">Reference proteome</keyword>
<feature type="region of interest" description="Disordered" evidence="2">
    <location>
        <begin position="1"/>
        <end position="32"/>
    </location>
</feature>
<evidence type="ECO:0000313" key="4">
    <source>
        <dbReference type="Proteomes" id="UP001293254"/>
    </source>
</evidence>
<reference evidence="3" key="2">
    <citation type="journal article" date="2024" name="Plant">
        <title>Genomic evolution and insights into agronomic trait innovations of Sesamum species.</title>
        <authorList>
            <person name="Miao H."/>
            <person name="Wang L."/>
            <person name="Qu L."/>
            <person name="Liu H."/>
            <person name="Sun Y."/>
            <person name="Le M."/>
            <person name="Wang Q."/>
            <person name="Wei S."/>
            <person name="Zheng Y."/>
            <person name="Lin W."/>
            <person name="Duan Y."/>
            <person name="Cao H."/>
            <person name="Xiong S."/>
            <person name="Wang X."/>
            <person name="Wei L."/>
            <person name="Li C."/>
            <person name="Ma Q."/>
            <person name="Ju M."/>
            <person name="Zhao R."/>
            <person name="Li G."/>
            <person name="Mu C."/>
            <person name="Tian Q."/>
            <person name="Mei H."/>
            <person name="Zhang T."/>
            <person name="Gao T."/>
            <person name="Zhang H."/>
        </authorList>
    </citation>
    <scope>NUCLEOTIDE SEQUENCE</scope>
    <source>
        <strain evidence="3">3651</strain>
    </source>
</reference>